<dbReference type="InterPro" id="IPR021878">
    <property type="entry name" value="TgpA_N"/>
</dbReference>
<name>A0ABX1G5A1_9MICC</name>
<proteinExistence type="predicted"/>
<feature type="transmembrane region" description="Helical" evidence="2">
    <location>
        <begin position="92"/>
        <end position="113"/>
    </location>
</feature>
<sequence length="816" mass="85865">MSADTLQRTESSAPAPTPRSRARRRSGSARVHLAAGLATVAAVLAATASIHGVISDWGWMLQVGVVVLGIVLSTTVVRYLSPARYLPTAAGILTAVLILTVLFFANTAVLGFIPTGSTVRALLRVWAQANAEMGSQVPPVATTGVITFSVCLWAAVITLAVDTLAFAIRAPALAGIPLAMLVAIAALFEPHGAGIVPVALTILGFLLILAAERSLSTSTRAGVPRALEIANPTEPSARFSAGARRSGVLIQGGLILAGSMVALLVLPILIPGFSKGMLSEGTRPSWGQQATNIDPLISLGNDLRSRSSGTVLHYFTDSTEPVYLRTSVIGNLTAERWEPDAAAYRVPATESLMTLTFPGAFEASEPTFTRVITDSYRGVWMPLPANAITLNGLDESWRWSAENGTLRAAENYTPAAADITVMSVNPKITARGLSELSGSFPDGYFSEVDGQYLDLPADAPASLASATAEAIKDADQDAYSQSVAIQDYLRSRAFSYSEQTPVRDGYDGSGMEVIDAFLREKSGYCVHFASTMALMARELGIPSRLVTGYAPGTATGEVISGQNQSELAEFTVSSRNAHAWPELYLPGAGWVAFEPTPGRGVPPEYAPAPTVPTASNGEDPELSTSRGAASSSTQSSSSSGAALGAPGTGEDSSPVSAAPLLILLGLVMLGALPWTLRRIQRANRLTRVRRTGEAVLSYGKESGAAAAWAELVAMGLDHSLPMRQDEAVGHYARRLAQLIPAQTSELEFLASAYERLRYAPVGAPGPTEDELLSALATLKHALAARGDMGQRIRRALWPASLFAPRPLEPAGYASRS</sequence>
<dbReference type="EMBL" id="JAAWVT010000005">
    <property type="protein sequence ID" value="NKG21448.1"/>
    <property type="molecule type" value="Genomic_DNA"/>
</dbReference>
<feature type="domain" description="Transglutaminase-like" evidence="3">
    <location>
        <begin position="517"/>
        <end position="597"/>
    </location>
</feature>
<dbReference type="InterPro" id="IPR052901">
    <property type="entry name" value="Bact_TGase-like"/>
</dbReference>
<reference evidence="4 5" key="1">
    <citation type="submission" date="2020-04" db="EMBL/GenBank/DDBJ databases">
        <title>Paeniglutamicibacter sp. ANT13_2, a novel actinomycete isolated from sediment in Antarctica.</title>
        <authorList>
            <person name="Sakdapetsiri C."/>
            <person name="Pinyakong O."/>
        </authorList>
    </citation>
    <scope>NUCLEOTIDE SEQUENCE [LARGE SCALE GENOMIC DNA]</scope>
    <source>
        <strain evidence="4 5">ANT13_2</strain>
    </source>
</reference>
<dbReference type="InterPro" id="IPR002931">
    <property type="entry name" value="Transglutaminase-like"/>
</dbReference>
<dbReference type="SMART" id="SM00460">
    <property type="entry name" value="TGc"/>
    <property type="match status" value="1"/>
</dbReference>
<dbReference type="Proteomes" id="UP000746595">
    <property type="component" value="Unassembled WGS sequence"/>
</dbReference>
<dbReference type="PANTHER" id="PTHR42736">
    <property type="entry name" value="PROTEIN-GLUTAMINE GAMMA-GLUTAMYLTRANSFERASE"/>
    <property type="match status" value="1"/>
</dbReference>
<keyword evidence="2" id="KW-1133">Transmembrane helix</keyword>
<feature type="transmembrane region" description="Helical" evidence="2">
    <location>
        <begin position="657"/>
        <end position="676"/>
    </location>
</feature>
<keyword evidence="2" id="KW-0472">Membrane</keyword>
<organism evidence="4 5">
    <name type="scientific">Paeniglutamicibacter terrestris</name>
    <dbReference type="NCBI Taxonomy" id="2723403"/>
    <lineage>
        <taxon>Bacteria</taxon>
        <taxon>Bacillati</taxon>
        <taxon>Actinomycetota</taxon>
        <taxon>Actinomycetes</taxon>
        <taxon>Micrococcales</taxon>
        <taxon>Micrococcaceae</taxon>
        <taxon>Paeniglutamicibacter</taxon>
    </lineage>
</organism>
<keyword evidence="5" id="KW-1185">Reference proteome</keyword>
<evidence type="ECO:0000256" key="1">
    <source>
        <dbReference type="SAM" id="MobiDB-lite"/>
    </source>
</evidence>
<dbReference type="Gene3D" id="3.10.620.30">
    <property type="match status" value="1"/>
</dbReference>
<feature type="transmembrane region" description="Helical" evidence="2">
    <location>
        <begin position="59"/>
        <end position="80"/>
    </location>
</feature>
<feature type="transmembrane region" description="Helical" evidence="2">
    <location>
        <begin position="248"/>
        <end position="270"/>
    </location>
</feature>
<dbReference type="RefSeq" id="WP_168152251.1">
    <property type="nucleotide sequence ID" value="NZ_JAAWVT010000005.1"/>
</dbReference>
<evidence type="ECO:0000313" key="5">
    <source>
        <dbReference type="Proteomes" id="UP000746595"/>
    </source>
</evidence>
<gene>
    <name evidence="4" type="ORF">HED64_12115</name>
</gene>
<feature type="transmembrane region" description="Helical" evidence="2">
    <location>
        <begin position="168"/>
        <end position="188"/>
    </location>
</feature>
<dbReference type="PANTHER" id="PTHR42736:SF1">
    <property type="entry name" value="PROTEIN-GLUTAMINE GAMMA-GLUTAMYLTRANSFERASE"/>
    <property type="match status" value="1"/>
</dbReference>
<protein>
    <submittedName>
        <fullName evidence="4">Transglutaminase domain-containing protein</fullName>
    </submittedName>
</protein>
<feature type="transmembrane region" description="Helical" evidence="2">
    <location>
        <begin position="194"/>
        <end position="211"/>
    </location>
</feature>
<dbReference type="Pfam" id="PF01841">
    <property type="entry name" value="Transglut_core"/>
    <property type="match status" value="1"/>
</dbReference>
<keyword evidence="2" id="KW-0812">Transmembrane</keyword>
<feature type="transmembrane region" description="Helical" evidence="2">
    <location>
        <begin position="31"/>
        <end position="53"/>
    </location>
</feature>
<feature type="region of interest" description="Disordered" evidence="1">
    <location>
        <begin position="601"/>
        <end position="651"/>
    </location>
</feature>
<comment type="caution">
    <text evidence="4">The sequence shown here is derived from an EMBL/GenBank/DDBJ whole genome shotgun (WGS) entry which is preliminary data.</text>
</comment>
<evidence type="ECO:0000259" key="3">
    <source>
        <dbReference type="SMART" id="SM00460"/>
    </source>
</evidence>
<dbReference type="InterPro" id="IPR038765">
    <property type="entry name" value="Papain-like_cys_pep_sf"/>
</dbReference>
<feature type="region of interest" description="Disordered" evidence="1">
    <location>
        <begin position="1"/>
        <end position="27"/>
    </location>
</feature>
<feature type="transmembrane region" description="Helical" evidence="2">
    <location>
        <begin position="140"/>
        <end position="161"/>
    </location>
</feature>
<dbReference type="SUPFAM" id="SSF54001">
    <property type="entry name" value="Cysteine proteinases"/>
    <property type="match status" value="1"/>
</dbReference>
<feature type="compositionally biased region" description="Low complexity" evidence="1">
    <location>
        <begin position="623"/>
        <end position="649"/>
    </location>
</feature>
<accession>A0ABX1G5A1</accession>
<dbReference type="Pfam" id="PF11992">
    <property type="entry name" value="TgpA_N"/>
    <property type="match status" value="1"/>
</dbReference>
<evidence type="ECO:0000313" key="4">
    <source>
        <dbReference type="EMBL" id="NKG21448.1"/>
    </source>
</evidence>
<evidence type="ECO:0000256" key="2">
    <source>
        <dbReference type="SAM" id="Phobius"/>
    </source>
</evidence>
<feature type="compositionally biased region" description="Polar residues" evidence="1">
    <location>
        <begin position="1"/>
        <end position="10"/>
    </location>
</feature>